<comment type="similarity">
    <text evidence="7">Belongs to the gamma-glutamyl phosphate reductase family.</text>
</comment>
<proteinExistence type="inferred from homology"/>
<dbReference type="InterPro" id="IPR020593">
    <property type="entry name" value="G-glutamylP_reductase_CS"/>
</dbReference>
<dbReference type="NCBIfam" id="NF001221">
    <property type="entry name" value="PRK00197.1"/>
    <property type="match status" value="1"/>
</dbReference>
<dbReference type="GO" id="GO:0004350">
    <property type="term" value="F:glutamate-5-semialdehyde dehydrogenase activity"/>
    <property type="evidence" value="ECO:0007669"/>
    <property type="project" value="UniProtKB-EC"/>
</dbReference>
<keyword evidence="5 7" id="KW-0560">Oxidoreductase</keyword>
<evidence type="ECO:0000256" key="1">
    <source>
        <dbReference type="ARBA" id="ARBA00004985"/>
    </source>
</evidence>
<dbReference type="EC" id="1.2.1.41" evidence="7"/>
<comment type="subcellular location">
    <subcellularLocation>
        <location evidence="7">Cytoplasm</location>
    </subcellularLocation>
</comment>
<comment type="catalytic activity">
    <reaction evidence="6 7">
        <text>L-glutamate 5-semialdehyde + phosphate + NADP(+) = L-glutamyl 5-phosphate + NADPH + H(+)</text>
        <dbReference type="Rhea" id="RHEA:19541"/>
        <dbReference type="ChEBI" id="CHEBI:15378"/>
        <dbReference type="ChEBI" id="CHEBI:43474"/>
        <dbReference type="ChEBI" id="CHEBI:57783"/>
        <dbReference type="ChEBI" id="CHEBI:58066"/>
        <dbReference type="ChEBI" id="CHEBI:58274"/>
        <dbReference type="ChEBI" id="CHEBI:58349"/>
        <dbReference type="EC" id="1.2.1.41"/>
    </reaction>
</comment>
<evidence type="ECO:0000256" key="3">
    <source>
        <dbReference type="ARBA" id="ARBA00022650"/>
    </source>
</evidence>
<evidence type="ECO:0000256" key="6">
    <source>
        <dbReference type="ARBA" id="ARBA00049024"/>
    </source>
</evidence>
<dbReference type="Pfam" id="PF00171">
    <property type="entry name" value="Aldedh"/>
    <property type="match status" value="1"/>
</dbReference>
<keyword evidence="4 7" id="KW-0521">NADP</keyword>
<dbReference type="InterPro" id="IPR015590">
    <property type="entry name" value="Aldehyde_DH_dom"/>
</dbReference>
<keyword evidence="2 7" id="KW-0028">Amino-acid biosynthesis</keyword>
<dbReference type="NCBIfam" id="TIGR00407">
    <property type="entry name" value="proA"/>
    <property type="match status" value="1"/>
</dbReference>
<dbReference type="InterPro" id="IPR016163">
    <property type="entry name" value="Ald_DH_C"/>
</dbReference>
<evidence type="ECO:0000259" key="8">
    <source>
        <dbReference type="Pfam" id="PF00171"/>
    </source>
</evidence>
<dbReference type="InterPro" id="IPR000965">
    <property type="entry name" value="GPR_dom"/>
</dbReference>
<keyword evidence="10" id="KW-1185">Reference proteome</keyword>
<organism evidence="9 10">
    <name type="scientific">Pseudanabaena yagii GIHE-NHR1</name>
    <dbReference type="NCBI Taxonomy" id="2722753"/>
    <lineage>
        <taxon>Bacteria</taxon>
        <taxon>Bacillati</taxon>
        <taxon>Cyanobacteriota</taxon>
        <taxon>Cyanophyceae</taxon>
        <taxon>Pseudanabaenales</taxon>
        <taxon>Pseudanabaenaceae</taxon>
        <taxon>Pseudanabaena</taxon>
        <taxon>Pseudanabaena yagii</taxon>
    </lineage>
</organism>
<comment type="pathway">
    <text evidence="1 7">Amino-acid biosynthesis; L-proline biosynthesis; L-glutamate 5-semialdehyde from L-glutamate: step 2/2.</text>
</comment>
<comment type="function">
    <text evidence="7">Catalyzes the NADPH-dependent reduction of L-glutamate 5-phosphate into L-glutamate 5-semialdehyde and phosphate. The product spontaneously undergoes cyclization to form 1-pyrroline-5-carboxylate.</text>
</comment>
<evidence type="ECO:0000256" key="4">
    <source>
        <dbReference type="ARBA" id="ARBA00022857"/>
    </source>
</evidence>
<name>A0ABX1LLY6_9CYAN</name>
<dbReference type="Gene3D" id="3.40.605.10">
    <property type="entry name" value="Aldehyde Dehydrogenase, Chain A, domain 1"/>
    <property type="match status" value="1"/>
</dbReference>
<dbReference type="PANTHER" id="PTHR11063:SF8">
    <property type="entry name" value="DELTA-1-PYRROLINE-5-CARBOXYLATE SYNTHASE"/>
    <property type="match status" value="1"/>
</dbReference>
<evidence type="ECO:0000256" key="7">
    <source>
        <dbReference type="HAMAP-Rule" id="MF_00412"/>
    </source>
</evidence>
<dbReference type="HAMAP" id="MF_00412">
    <property type="entry name" value="ProA"/>
    <property type="match status" value="1"/>
</dbReference>
<dbReference type="InterPro" id="IPR012134">
    <property type="entry name" value="Glu-5-SA_DH"/>
</dbReference>
<comment type="caution">
    <text evidence="9">The sequence shown here is derived from an EMBL/GenBank/DDBJ whole genome shotgun (WGS) entry which is preliminary data.</text>
</comment>
<dbReference type="PIRSF" id="PIRSF000151">
    <property type="entry name" value="GPR"/>
    <property type="match status" value="1"/>
</dbReference>
<evidence type="ECO:0000256" key="5">
    <source>
        <dbReference type="ARBA" id="ARBA00023002"/>
    </source>
</evidence>
<dbReference type="PROSITE" id="PS01223">
    <property type="entry name" value="PROA"/>
    <property type="match status" value="1"/>
</dbReference>
<evidence type="ECO:0000313" key="9">
    <source>
        <dbReference type="EMBL" id="NMF57140.1"/>
    </source>
</evidence>
<keyword evidence="7" id="KW-0963">Cytoplasm</keyword>
<feature type="domain" description="Aldehyde dehydrogenase" evidence="8">
    <location>
        <begin position="5"/>
        <end position="291"/>
    </location>
</feature>
<dbReference type="EMBL" id="JAAVJL010000001">
    <property type="protein sequence ID" value="NMF57140.1"/>
    <property type="molecule type" value="Genomic_DNA"/>
</dbReference>
<dbReference type="Proteomes" id="UP000738376">
    <property type="component" value="Unassembled WGS sequence"/>
</dbReference>
<dbReference type="InterPro" id="IPR016161">
    <property type="entry name" value="Ald_DH/histidinol_DH"/>
</dbReference>
<accession>A0ABX1LLY6</accession>
<dbReference type="PANTHER" id="PTHR11063">
    <property type="entry name" value="GLUTAMATE SEMIALDEHYDE DEHYDROGENASE"/>
    <property type="match status" value="1"/>
</dbReference>
<evidence type="ECO:0000313" key="10">
    <source>
        <dbReference type="Proteomes" id="UP000738376"/>
    </source>
</evidence>
<evidence type="ECO:0000256" key="2">
    <source>
        <dbReference type="ARBA" id="ARBA00022605"/>
    </source>
</evidence>
<protein>
    <recommendedName>
        <fullName evidence="7">Gamma-glutamyl phosphate reductase</fullName>
        <shortName evidence="7">GPR</shortName>
        <ecNumber evidence="7">1.2.1.41</ecNumber>
    </recommendedName>
    <alternativeName>
        <fullName evidence="7">Glutamate-5-semialdehyde dehydrogenase</fullName>
    </alternativeName>
    <alternativeName>
        <fullName evidence="7">Glutamyl-gamma-semialdehyde dehydrogenase</fullName>
        <shortName evidence="7">GSA dehydrogenase</shortName>
    </alternativeName>
</protein>
<gene>
    <name evidence="7" type="primary">proA</name>
    <name evidence="9" type="ORF">HC246_03685</name>
</gene>
<dbReference type="InterPro" id="IPR016162">
    <property type="entry name" value="Ald_DH_N"/>
</dbReference>
<dbReference type="SUPFAM" id="SSF53720">
    <property type="entry name" value="ALDH-like"/>
    <property type="match status" value="1"/>
</dbReference>
<sequence>MSGNVSMNLAENLVASIQHTRTAAIALAKLPTAAKNAALEAIAIALEQNSETILAANQKDVVAANAAQLPSALIARLKLDPSKLKSMVAGVRDVIRLADPIGDRQIHRELDAGLILERLSCPLGVIGVIFEARPDAVTQIAALGIKSGNGVILKGGSEAVNSCEAIAAVMREALEKLYENTEDASSHAVSPHVVQLLTTRAETLAILHMDKLIDLIIPRGSNQFVRYIQDNTNIPVLGHADGICHLYVDAAADLHKAVAIAVDSKTQYPAACNAIETLLVHNEIAPQYFPLALTAFQERGVKLLGCDRTQKIIDVLPAIESDWSTEYSDLILSIKIVDTLEEAIAHITTYGSKHTEAIVTENQTIADIFTSDVDAAGVYHNCSTRFADGFRYGFGAEVGISTNKMPPRGPVGLEGLVTYKYRLVGNGHIVADYAGTNAKAFTHRDV</sequence>
<keyword evidence="3 7" id="KW-0641">Proline biosynthesis</keyword>
<dbReference type="CDD" id="cd07079">
    <property type="entry name" value="ALDH_F18-19_ProA-GPR"/>
    <property type="match status" value="1"/>
</dbReference>
<dbReference type="Gene3D" id="3.40.309.10">
    <property type="entry name" value="Aldehyde Dehydrogenase, Chain A, domain 2"/>
    <property type="match status" value="1"/>
</dbReference>
<reference evidence="9 10" key="1">
    <citation type="submission" date="2020-03" db="EMBL/GenBank/DDBJ databases">
        <title>Draft Genome Sequence of 2-Methylisoborneol Producing Pseudanabaena yagii Strain GIHE-NHR1 Isolated from North Han River in South Korea.</title>
        <authorList>
            <person name="Jeong J."/>
        </authorList>
    </citation>
    <scope>NUCLEOTIDE SEQUENCE [LARGE SCALE GENOMIC DNA]</scope>
    <source>
        <strain evidence="9 10">GIHE-NHR1</strain>
    </source>
</reference>